<feature type="compositionally biased region" description="Basic and acidic residues" evidence="1">
    <location>
        <begin position="98"/>
        <end position="119"/>
    </location>
</feature>
<dbReference type="AlphaFoldDB" id="A0A6D2IND1"/>
<organism evidence="3 4">
    <name type="scientific">Microthlaspi erraticum</name>
    <dbReference type="NCBI Taxonomy" id="1685480"/>
    <lineage>
        <taxon>Eukaryota</taxon>
        <taxon>Viridiplantae</taxon>
        <taxon>Streptophyta</taxon>
        <taxon>Embryophyta</taxon>
        <taxon>Tracheophyta</taxon>
        <taxon>Spermatophyta</taxon>
        <taxon>Magnoliopsida</taxon>
        <taxon>eudicotyledons</taxon>
        <taxon>Gunneridae</taxon>
        <taxon>Pentapetalae</taxon>
        <taxon>rosids</taxon>
        <taxon>malvids</taxon>
        <taxon>Brassicales</taxon>
        <taxon>Brassicaceae</taxon>
        <taxon>Coluteocarpeae</taxon>
        <taxon>Microthlaspi</taxon>
    </lineage>
</organism>
<name>A0A6D2IND1_9BRAS</name>
<reference evidence="3" key="1">
    <citation type="submission" date="2020-01" db="EMBL/GenBank/DDBJ databases">
        <authorList>
            <person name="Mishra B."/>
        </authorList>
    </citation>
    <scope>NUCLEOTIDE SEQUENCE [LARGE SCALE GENOMIC DNA]</scope>
</reference>
<dbReference type="Pfam" id="PF25597">
    <property type="entry name" value="SH3_retrovirus"/>
    <property type="match status" value="1"/>
</dbReference>
<dbReference type="OrthoDB" id="1305140at2759"/>
<gene>
    <name evidence="3" type="ORF">MERR_LOCUS15827</name>
</gene>
<evidence type="ECO:0000313" key="4">
    <source>
        <dbReference type="Proteomes" id="UP000467841"/>
    </source>
</evidence>
<protein>
    <recommendedName>
        <fullName evidence="2">Retroviral polymerase SH3-like domain-containing protein</fullName>
    </recommendedName>
</protein>
<dbReference type="Proteomes" id="UP000467841">
    <property type="component" value="Unassembled WGS sequence"/>
</dbReference>
<evidence type="ECO:0000256" key="1">
    <source>
        <dbReference type="SAM" id="MobiDB-lite"/>
    </source>
</evidence>
<feature type="region of interest" description="Disordered" evidence="1">
    <location>
        <begin position="72"/>
        <end position="140"/>
    </location>
</feature>
<sequence>MLLGYSTTQKGYKCFVPETEKVMVSRDVKFLENQGYFSEKDWDSLKNLSQSQSDRAANLRALFENLGVSMAPQSPPVDVPTNHASPPLVPEGENNDTVSDKAPESQDGGQAHDESHEASEESLATPAEPVPLRRSSRLKKDPPNWVNTRVYYNCQAVAHPTQVVCSLAYFPEEHQVFIGMHDQEDIPKTYEEAVEYEVWRNSVGDETEAMIKNHTWDESDLPKGKKAVSS</sequence>
<comment type="caution">
    <text evidence="3">The sequence shown here is derived from an EMBL/GenBank/DDBJ whole genome shotgun (WGS) entry which is preliminary data.</text>
</comment>
<proteinExistence type="predicted"/>
<dbReference type="InterPro" id="IPR057670">
    <property type="entry name" value="SH3_retrovirus"/>
</dbReference>
<evidence type="ECO:0000259" key="2">
    <source>
        <dbReference type="Pfam" id="PF25597"/>
    </source>
</evidence>
<keyword evidence="4" id="KW-1185">Reference proteome</keyword>
<accession>A0A6D2IND1</accession>
<evidence type="ECO:0000313" key="3">
    <source>
        <dbReference type="EMBL" id="CAA7028592.1"/>
    </source>
</evidence>
<feature type="domain" description="Retroviral polymerase SH3-like" evidence="2">
    <location>
        <begin position="2"/>
        <end position="40"/>
    </location>
</feature>
<dbReference type="EMBL" id="CACVBM020001070">
    <property type="protein sequence ID" value="CAA7028592.1"/>
    <property type="molecule type" value="Genomic_DNA"/>
</dbReference>